<dbReference type="PROSITE" id="PS51387">
    <property type="entry name" value="FAD_PCMH"/>
    <property type="match status" value="1"/>
</dbReference>
<keyword evidence="4" id="KW-0274">FAD</keyword>
<proteinExistence type="inferred from homology"/>
<dbReference type="Gene3D" id="3.30.70.2190">
    <property type="match status" value="1"/>
</dbReference>
<dbReference type="InterPro" id="IPR016167">
    <property type="entry name" value="FAD-bd_PCMH_sub1"/>
</dbReference>
<dbReference type="GO" id="GO:0022904">
    <property type="term" value="P:respiratory electron transport chain"/>
    <property type="evidence" value="ECO:0007669"/>
    <property type="project" value="TreeGrafter"/>
</dbReference>
<organism evidence="6">
    <name type="scientific">Oxalobacter aliiformigenes</name>
    <dbReference type="NCBI Taxonomy" id="2946593"/>
    <lineage>
        <taxon>Bacteria</taxon>
        <taxon>Pseudomonadati</taxon>
        <taxon>Pseudomonadota</taxon>
        <taxon>Betaproteobacteria</taxon>
        <taxon>Burkholderiales</taxon>
        <taxon>Oxalobacteraceae</taxon>
        <taxon>Oxalobacter</taxon>
    </lineage>
</organism>
<keyword evidence="3" id="KW-0285">Flavoprotein</keyword>
<evidence type="ECO:0000256" key="3">
    <source>
        <dbReference type="ARBA" id="ARBA00022630"/>
    </source>
</evidence>
<evidence type="ECO:0000313" key="6">
    <source>
        <dbReference type="EMBL" id="WAV90608.1"/>
    </source>
</evidence>
<dbReference type="Gene3D" id="3.30.43.10">
    <property type="entry name" value="Uridine Diphospho-n-acetylenolpyruvylglucosamine Reductase, domain 2"/>
    <property type="match status" value="1"/>
</dbReference>
<evidence type="ECO:0000256" key="1">
    <source>
        <dbReference type="ARBA" id="ARBA00001974"/>
    </source>
</evidence>
<comment type="similarity">
    <text evidence="2">Belongs to the FAD-binding oxidoreductase/transferase type 4 family.</text>
</comment>
<dbReference type="GO" id="GO:0003824">
    <property type="term" value="F:catalytic activity"/>
    <property type="evidence" value="ECO:0007669"/>
    <property type="project" value="InterPro"/>
</dbReference>
<reference evidence="6" key="1">
    <citation type="journal article" date="2022" name="Front. Microbiol.">
        <title>New perspectives on an old grouping: The genomic and phenotypic variability of Oxalobacter formigenes and the implications for calcium oxalate stone prevention.</title>
        <authorList>
            <person name="Chmiel J.A."/>
            <person name="Carr C."/>
            <person name="Stuivenberg G.A."/>
            <person name="Venema R."/>
            <person name="Chanyi R.M."/>
            <person name="Al K.F."/>
            <person name="Giguere D."/>
            <person name="Say H."/>
            <person name="Akouris P.P."/>
            <person name="Dominguez Romero S.A."/>
            <person name="Kwong A."/>
            <person name="Tai V."/>
            <person name="Koval S.F."/>
            <person name="Razvi H."/>
            <person name="Bjazevic J."/>
            <person name="Burton J.P."/>
        </authorList>
    </citation>
    <scope>NUCLEOTIDE SEQUENCE</scope>
    <source>
        <strain evidence="6">OxK</strain>
    </source>
</reference>
<dbReference type="Proteomes" id="UP001164819">
    <property type="component" value="Chromosome"/>
</dbReference>
<dbReference type="Gene3D" id="3.30.70.2740">
    <property type="match status" value="1"/>
</dbReference>
<dbReference type="SUPFAM" id="SSF56176">
    <property type="entry name" value="FAD-binding/transporter-associated domain-like"/>
    <property type="match status" value="1"/>
</dbReference>
<feature type="domain" description="FAD-binding PCMH-type" evidence="5">
    <location>
        <begin position="37"/>
        <end position="218"/>
    </location>
</feature>
<dbReference type="InterPro" id="IPR016166">
    <property type="entry name" value="FAD-bd_PCMH"/>
</dbReference>
<protein>
    <submittedName>
        <fullName evidence="6">FAD-binding oxidoreductase</fullName>
    </submittedName>
</protein>
<dbReference type="FunFam" id="1.10.45.10:FF:000001">
    <property type="entry name" value="D-lactate dehydrogenase mitochondrial"/>
    <property type="match status" value="1"/>
</dbReference>
<dbReference type="Pfam" id="PF01565">
    <property type="entry name" value="FAD_binding_4"/>
    <property type="match status" value="1"/>
</dbReference>
<comment type="cofactor">
    <cofactor evidence="1">
        <name>FAD</name>
        <dbReference type="ChEBI" id="CHEBI:57692"/>
    </cofactor>
</comment>
<dbReference type="AlphaFoldDB" id="A0A9E9LC73"/>
<dbReference type="InterPro" id="IPR051264">
    <property type="entry name" value="FAD-oxidored/transferase_4"/>
</dbReference>
<evidence type="ECO:0000256" key="2">
    <source>
        <dbReference type="ARBA" id="ARBA00008000"/>
    </source>
</evidence>
<sequence>MAQVSFIELCRKLVGNAHVISDPAKMVSYITDYRRRFTGKALAVISPGNTREVADIVKLCKLQKIPVVPQGGNTGLVLGSVPDTSGKAVVLSLRRLKRIREIDVANNTMTVEAGCILDDVRKAALDADRLFPLSLASSGSCTIGGNLAANAGGTAVLRYGTARELCLGLEVVTPDGDIWNGLYKLRKNNTGYDLRDLFVGSEGTLGVITAAVLKLFPRPRTQQTAFVALRTPDDALRFLTIAQKFAGFALTTFELMSRYSLELVTKHFPHLLPPLPLDKPYFVLLELCESEPEEQTAARFEKLLQYAIEEDIICDAALAQTLAQSRSMWSLRENISAAQAKEGRNVKHDIAVPTSLFAEFIETTDRLLQHYFPGCRMVTFGHLGDGSLHYNVGAPEGVPDDEFLLRQNDINRIVYDSVSRMHGAISAEHGLGALKHGENAGYKSEVEIRMMQQIKKALDPGNLMNPGKVLP</sequence>
<dbReference type="PANTHER" id="PTHR43716:SF2">
    <property type="entry name" value="BLL6224 PROTEIN"/>
    <property type="match status" value="1"/>
</dbReference>
<dbReference type="RefSeq" id="WP_269315626.1">
    <property type="nucleotide sequence ID" value="NZ_CP098251.1"/>
</dbReference>
<dbReference type="EMBL" id="CP098251">
    <property type="protein sequence ID" value="WAV90608.1"/>
    <property type="molecule type" value="Genomic_DNA"/>
</dbReference>
<dbReference type="InterPro" id="IPR016171">
    <property type="entry name" value="Vanillyl_alc_oxidase_C-sub2"/>
</dbReference>
<dbReference type="Pfam" id="PF02913">
    <property type="entry name" value="FAD-oxidase_C"/>
    <property type="match status" value="1"/>
</dbReference>
<name>A0A9E9LC73_9BURK</name>
<dbReference type="InterPro" id="IPR016164">
    <property type="entry name" value="FAD-linked_Oxase-like_C"/>
</dbReference>
<dbReference type="Gene3D" id="3.30.465.10">
    <property type="match status" value="1"/>
</dbReference>
<gene>
    <name evidence="6" type="ORF">NB646_06995</name>
</gene>
<dbReference type="InterPro" id="IPR036318">
    <property type="entry name" value="FAD-bd_PCMH-like_sf"/>
</dbReference>
<dbReference type="SUPFAM" id="SSF55103">
    <property type="entry name" value="FAD-linked oxidases, C-terminal domain"/>
    <property type="match status" value="1"/>
</dbReference>
<dbReference type="InterPro" id="IPR004113">
    <property type="entry name" value="FAD-bd_oxidored_4_C"/>
</dbReference>
<dbReference type="InterPro" id="IPR006094">
    <property type="entry name" value="Oxid_FAD_bind_N"/>
</dbReference>
<dbReference type="GO" id="GO:0071949">
    <property type="term" value="F:FAD binding"/>
    <property type="evidence" value="ECO:0007669"/>
    <property type="project" value="InterPro"/>
</dbReference>
<evidence type="ECO:0000256" key="4">
    <source>
        <dbReference type="ARBA" id="ARBA00022827"/>
    </source>
</evidence>
<accession>A0A9E9LC73</accession>
<dbReference type="PANTHER" id="PTHR43716">
    <property type="entry name" value="D-2-HYDROXYGLUTARATE DEHYDROGENASE, MITOCHONDRIAL"/>
    <property type="match status" value="1"/>
</dbReference>
<dbReference type="Gene3D" id="1.10.45.10">
    <property type="entry name" value="Vanillyl-alcohol Oxidase, Chain A, domain 4"/>
    <property type="match status" value="1"/>
</dbReference>
<dbReference type="InterPro" id="IPR016169">
    <property type="entry name" value="FAD-bd_PCMH_sub2"/>
</dbReference>
<evidence type="ECO:0000259" key="5">
    <source>
        <dbReference type="PROSITE" id="PS51387"/>
    </source>
</evidence>